<accession>A0A914D1L8</accession>
<name>A0A914D1L8_9BILA</name>
<evidence type="ECO:0000313" key="2">
    <source>
        <dbReference type="WBParaSite" id="ACRNAN_scaffold17070.g10704.t1"/>
    </source>
</evidence>
<sequence>MGGQDGQQMRRTRLVRGQDEQNFLTADKSYPSYGLSILTADKPSPSHLLSVLTADKSCSSSYCPLFIRMNKGHIPG</sequence>
<reference evidence="2" key="1">
    <citation type="submission" date="2022-11" db="UniProtKB">
        <authorList>
            <consortium name="WormBaseParasite"/>
        </authorList>
    </citation>
    <scope>IDENTIFICATION</scope>
</reference>
<evidence type="ECO:0000313" key="1">
    <source>
        <dbReference type="Proteomes" id="UP000887540"/>
    </source>
</evidence>
<dbReference type="AlphaFoldDB" id="A0A914D1L8"/>
<keyword evidence="1" id="KW-1185">Reference proteome</keyword>
<organism evidence="1 2">
    <name type="scientific">Acrobeloides nanus</name>
    <dbReference type="NCBI Taxonomy" id="290746"/>
    <lineage>
        <taxon>Eukaryota</taxon>
        <taxon>Metazoa</taxon>
        <taxon>Ecdysozoa</taxon>
        <taxon>Nematoda</taxon>
        <taxon>Chromadorea</taxon>
        <taxon>Rhabditida</taxon>
        <taxon>Tylenchina</taxon>
        <taxon>Cephalobomorpha</taxon>
        <taxon>Cephaloboidea</taxon>
        <taxon>Cephalobidae</taxon>
        <taxon>Acrobeloides</taxon>
    </lineage>
</organism>
<proteinExistence type="predicted"/>
<dbReference type="WBParaSite" id="ACRNAN_scaffold17070.g10704.t1">
    <property type="protein sequence ID" value="ACRNAN_scaffold17070.g10704.t1"/>
    <property type="gene ID" value="ACRNAN_scaffold17070.g10704"/>
</dbReference>
<dbReference type="Proteomes" id="UP000887540">
    <property type="component" value="Unplaced"/>
</dbReference>
<protein>
    <submittedName>
        <fullName evidence="2">Uncharacterized protein</fullName>
    </submittedName>
</protein>